<evidence type="ECO:0000256" key="1">
    <source>
        <dbReference type="ARBA" id="ARBA00022679"/>
    </source>
</evidence>
<dbReference type="SUPFAM" id="SSF54211">
    <property type="entry name" value="Ribosomal protein S5 domain 2-like"/>
    <property type="match status" value="1"/>
</dbReference>
<dbReference type="GeneID" id="36134156"/>
<dbReference type="Proteomes" id="UP000007934">
    <property type="component" value="Chromosome"/>
</dbReference>
<dbReference type="SUPFAM" id="SSF55060">
    <property type="entry name" value="GHMP Kinase, C-terminal domain"/>
    <property type="match status" value="1"/>
</dbReference>
<reference evidence="7 8" key="1">
    <citation type="journal article" date="2011" name="Genome Biol. Evol.">
        <title>Comparative whole genome sequence analysis of the carcinogenic bacterial model pathogen Helicobacter felis.</title>
        <authorList>
            <person name="Arnold I.C."/>
            <person name="Zigova Z."/>
            <person name="Holden M."/>
            <person name="Lawley T.D."/>
            <person name="Rad R."/>
            <person name="Dougan G."/>
            <person name="Falkow S."/>
            <person name="Bentley S.D."/>
            <person name="Muller A."/>
        </authorList>
    </citation>
    <scope>NUCLEOTIDE SEQUENCE [LARGE SCALE GENOMIC DNA]</scope>
    <source>
        <strain evidence="8">ATCC 49179 / CCUG 28539 / NCTC 12436 / CS1</strain>
    </source>
</reference>
<dbReference type="AlphaFoldDB" id="E7A977"/>
<name>E7A977_HELFC</name>
<dbReference type="GO" id="GO:0016114">
    <property type="term" value="P:terpenoid biosynthetic process"/>
    <property type="evidence" value="ECO:0007669"/>
    <property type="project" value="UniProtKB-UniRule"/>
</dbReference>
<protein>
    <recommendedName>
        <fullName evidence="5">4-(cytidine 5'-diphospho)-2-C-methyl-D-erythritol kinase</fullName>
        <ecNumber evidence="5">2.7.1.148</ecNumber>
    </recommendedName>
</protein>
<keyword evidence="3 7" id="KW-0418">Kinase</keyword>
<dbReference type="EMBL" id="FQ670179">
    <property type="protein sequence ID" value="CBY83304.1"/>
    <property type="molecule type" value="Genomic_DNA"/>
</dbReference>
<dbReference type="Gene3D" id="3.30.230.10">
    <property type="match status" value="1"/>
</dbReference>
<evidence type="ECO:0000256" key="4">
    <source>
        <dbReference type="ARBA" id="ARBA00022840"/>
    </source>
</evidence>
<dbReference type="NCBIfam" id="NF003216">
    <property type="entry name" value="PRK04181.1"/>
    <property type="match status" value="1"/>
</dbReference>
<dbReference type="RefSeq" id="WP_013469668.1">
    <property type="nucleotide sequence ID" value="NC_014810.2"/>
</dbReference>
<feature type="domain" description="GHMP kinase N-terminal" evidence="6">
    <location>
        <begin position="64"/>
        <end position="146"/>
    </location>
</feature>
<dbReference type="HOGENOM" id="CLU_053057_2_2_7"/>
<dbReference type="NCBIfam" id="TIGR00154">
    <property type="entry name" value="ispE"/>
    <property type="match status" value="1"/>
</dbReference>
<keyword evidence="8" id="KW-1185">Reference proteome</keyword>
<dbReference type="Pfam" id="PF00288">
    <property type="entry name" value="GHMP_kinases_N"/>
    <property type="match status" value="1"/>
</dbReference>
<dbReference type="STRING" id="936155.HFELIS_12200"/>
<dbReference type="InterPro" id="IPR014721">
    <property type="entry name" value="Ribsml_uS5_D2-typ_fold_subgr"/>
</dbReference>
<keyword evidence="2" id="KW-0547">Nucleotide-binding</keyword>
<dbReference type="PANTHER" id="PTHR43527">
    <property type="entry name" value="4-DIPHOSPHOCYTIDYL-2-C-METHYL-D-ERYTHRITOL KINASE, CHLOROPLASTIC"/>
    <property type="match status" value="1"/>
</dbReference>
<sequence length="261" mass="28893">MKAFEFEVFPKINIFLKLIGREGGYHTLISRLALVKDSFKDWIAVKPSSCFSLKGDFNCSLSQNTIYKMLQILKNYLKPSLASCLEQLSIEVQKNIPVGAGLGGGSADAGVLLKELNTHLELGLSLEQCYDIGAQVGSDVNFFISGFSSANVYHFGEVVESFEENPISIEICTPLNTACETPKVYQAFDSLPPPTKTGESWSATRSADLLKNFTQSTLNDLYRPATTLYPTLREFEAGLDPQFKWFFSGSGSSFFRLKEEA</sequence>
<dbReference type="InterPro" id="IPR004424">
    <property type="entry name" value="IspE"/>
</dbReference>
<dbReference type="OrthoDB" id="9809438at2"/>
<dbReference type="EC" id="2.7.1.148" evidence="5"/>
<dbReference type="PIRSF" id="PIRSF010376">
    <property type="entry name" value="IspE"/>
    <property type="match status" value="1"/>
</dbReference>
<evidence type="ECO:0000256" key="2">
    <source>
        <dbReference type="ARBA" id="ARBA00022741"/>
    </source>
</evidence>
<dbReference type="InterPro" id="IPR020568">
    <property type="entry name" value="Ribosomal_Su5_D2-typ_SF"/>
</dbReference>
<keyword evidence="1" id="KW-0808">Transferase</keyword>
<keyword evidence="4" id="KW-0067">ATP-binding</keyword>
<dbReference type="PANTHER" id="PTHR43527:SF2">
    <property type="entry name" value="4-DIPHOSPHOCYTIDYL-2-C-METHYL-D-ERYTHRITOL KINASE, CHLOROPLASTIC"/>
    <property type="match status" value="1"/>
</dbReference>
<evidence type="ECO:0000259" key="6">
    <source>
        <dbReference type="Pfam" id="PF00288"/>
    </source>
</evidence>
<evidence type="ECO:0000313" key="8">
    <source>
        <dbReference type="Proteomes" id="UP000007934"/>
    </source>
</evidence>
<dbReference type="GO" id="GO:0005524">
    <property type="term" value="F:ATP binding"/>
    <property type="evidence" value="ECO:0007669"/>
    <property type="project" value="UniProtKB-KW"/>
</dbReference>
<dbReference type="InterPro" id="IPR036554">
    <property type="entry name" value="GHMP_kinase_C_sf"/>
</dbReference>
<dbReference type="InterPro" id="IPR006204">
    <property type="entry name" value="GHMP_kinase_N_dom"/>
</dbReference>
<gene>
    <name evidence="7" type="primary">ispE</name>
    <name evidence="7" type="ordered locus">Hfelis_12200</name>
</gene>
<dbReference type="eggNOG" id="COG1947">
    <property type="taxonomic scope" value="Bacteria"/>
</dbReference>
<proteinExistence type="predicted"/>
<accession>E7A977</accession>
<evidence type="ECO:0000256" key="5">
    <source>
        <dbReference type="NCBIfam" id="TIGR00154"/>
    </source>
</evidence>
<evidence type="ECO:0000313" key="7">
    <source>
        <dbReference type="EMBL" id="CBY83304.1"/>
    </source>
</evidence>
<dbReference type="KEGG" id="hfe:HFELIS_12200"/>
<evidence type="ECO:0000256" key="3">
    <source>
        <dbReference type="ARBA" id="ARBA00022777"/>
    </source>
</evidence>
<dbReference type="GO" id="GO:0050515">
    <property type="term" value="F:4-(cytidine 5'-diphospho)-2-C-methyl-D-erythritol kinase activity"/>
    <property type="evidence" value="ECO:0007669"/>
    <property type="project" value="UniProtKB-UniRule"/>
</dbReference>
<dbReference type="Gene3D" id="3.30.70.890">
    <property type="entry name" value="GHMP kinase, C-terminal domain"/>
    <property type="match status" value="1"/>
</dbReference>
<organism evidence="7 8">
    <name type="scientific">Helicobacter felis (strain ATCC 49179 / CCUG 28539 / NCTC 12436 / CS1)</name>
    <dbReference type="NCBI Taxonomy" id="936155"/>
    <lineage>
        <taxon>Bacteria</taxon>
        <taxon>Pseudomonadati</taxon>
        <taxon>Campylobacterota</taxon>
        <taxon>Epsilonproteobacteria</taxon>
        <taxon>Campylobacterales</taxon>
        <taxon>Helicobacteraceae</taxon>
        <taxon>Helicobacter</taxon>
    </lineage>
</organism>